<dbReference type="EC" id="2.7.7.6" evidence="2"/>
<comment type="caution">
    <text evidence="2">The sequence shown here is derived from an EMBL/GenBank/DDBJ whole genome shotgun (WGS) entry which is preliminary data.</text>
</comment>
<keyword evidence="2" id="KW-0808">Transferase</keyword>
<evidence type="ECO:0000256" key="1">
    <source>
        <dbReference type="SAM" id="MobiDB-lite"/>
    </source>
</evidence>
<dbReference type="InterPro" id="IPR032710">
    <property type="entry name" value="NTF2-like_dom_sf"/>
</dbReference>
<dbReference type="SUPFAM" id="SSF54427">
    <property type="entry name" value="NTF2-like"/>
    <property type="match status" value="1"/>
</dbReference>
<dbReference type="Proteomes" id="UP000292346">
    <property type="component" value="Unassembled WGS sequence"/>
</dbReference>
<reference evidence="2 3" key="1">
    <citation type="submission" date="2019-02" db="EMBL/GenBank/DDBJ databases">
        <title>Kribbella capetownensis sp. nov. and Kribbella speibonae sp. nov., isolated from soil.</title>
        <authorList>
            <person name="Curtis S.M."/>
            <person name="Norton I."/>
            <person name="Everest G.J."/>
            <person name="Meyers P.R."/>
        </authorList>
    </citation>
    <scope>NUCLEOTIDE SEQUENCE [LARGE SCALE GENOMIC DNA]</scope>
    <source>
        <strain evidence="2 3">KCTC 29219</strain>
    </source>
</reference>
<dbReference type="Gene3D" id="3.10.450.50">
    <property type="match status" value="1"/>
</dbReference>
<evidence type="ECO:0000313" key="3">
    <source>
        <dbReference type="Proteomes" id="UP000292346"/>
    </source>
</evidence>
<evidence type="ECO:0000313" key="2">
    <source>
        <dbReference type="EMBL" id="TCC08677.1"/>
    </source>
</evidence>
<protein>
    <submittedName>
        <fullName evidence="2">RNA polymerase subunit sigma-70</fullName>
        <ecNumber evidence="2">2.7.7.6</ecNumber>
    </submittedName>
</protein>
<dbReference type="OrthoDB" id="7376212at2"/>
<dbReference type="GO" id="GO:0003899">
    <property type="term" value="F:DNA-directed RNA polymerase activity"/>
    <property type="evidence" value="ECO:0007669"/>
    <property type="project" value="UniProtKB-EC"/>
</dbReference>
<feature type="region of interest" description="Disordered" evidence="1">
    <location>
        <begin position="271"/>
        <end position="290"/>
    </location>
</feature>
<keyword evidence="3" id="KW-1185">Reference proteome</keyword>
<dbReference type="AlphaFoldDB" id="A0A4R0HCC3"/>
<gene>
    <name evidence="2" type="ORF">E0H45_22770</name>
</gene>
<proteinExistence type="predicted"/>
<dbReference type="RefSeq" id="WP_131340334.1">
    <property type="nucleotide sequence ID" value="NZ_SJJZ01000002.1"/>
</dbReference>
<organism evidence="2 3">
    <name type="scientific">Kribbella soli</name>
    <dbReference type="NCBI Taxonomy" id="1124743"/>
    <lineage>
        <taxon>Bacteria</taxon>
        <taxon>Bacillati</taxon>
        <taxon>Actinomycetota</taxon>
        <taxon>Actinomycetes</taxon>
        <taxon>Propionibacteriales</taxon>
        <taxon>Kribbellaceae</taxon>
        <taxon>Kribbella</taxon>
    </lineage>
</organism>
<name>A0A4R0HCC3_9ACTN</name>
<keyword evidence="2" id="KW-0548">Nucleotidyltransferase</keyword>
<accession>A0A4R0HCC3</accession>
<dbReference type="EMBL" id="SJJZ01000002">
    <property type="protein sequence ID" value="TCC08677.1"/>
    <property type="molecule type" value="Genomic_DNA"/>
</dbReference>
<sequence length="290" mass="31566">MNGSGGTTPRADELQRGLVSHCYRMLGSITDAVKIAAVSAGYEDATRACLQQVGSRPLPSDLAAPSADPEGALSERSEILWLEPIPADLMDDHPIDLGLIAALQRLPPLERAVTVLHLEGRPSIADLLSDISPAAMNAGPLIAPDEVLLARYRAAFEQYDVPAIVTLFTDDAIWEMPPFTSWFRGARDIGRLISTHCPAERPGDQYLLPLTANGHPAFAVYMRDPKDDIHRAFQIQVLTLTAAAVVHAVAFFDLSLFQTFHLPDLLTGLPPNPYDGTPKPHVERLHRPHG</sequence>
<feature type="compositionally biased region" description="Basic and acidic residues" evidence="1">
    <location>
        <begin position="278"/>
        <end position="290"/>
    </location>
</feature>